<dbReference type="KEGG" id="och:CES85_4949"/>
<organism evidence="1 2">
    <name type="scientific">Ochrobactrum quorumnocens</name>
    <dbReference type="NCBI Taxonomy" id="271865"/>
    <lineage>
        <taxon>Bacteria</taxon>
        <taxon>Pseudomonadati</taxon>
        <taxon>Pseudomonadota</taxon>
        <taxon>Alphaproteobacteria</taxon>
        <taxon>Hyphomicrobiales</taxon>
        <taxon>Brucellaceae</taxon>
        <taxon>Brucella/Ochrobactrum group</taxon>
        <taxon>Ochrobactrum</taxon>
    </lineage>
</organism>
<name>A0A248UBI0_9HYPH</name>
<protein>
    <submittedName>
        <fullName evidence="1">Transposase IS4 family domain protein</fullName>
    </submittedName>
</protein>
<evidence type="ECO:0000313" key="1">
    <source>
        <dbReference type="EMBL" id="ASV84157.1"/>
    </source>
</evidence>
<dbReference type="Proteomes" id="UP000215256">
    <property type="component" value="Chromosome 2"/>
</dbReference>
<dbReference type="AlphaFoldDB" id="A0A248UBI0"/>
<reference evidence="1 2" key="1">
    <citation type="submission" date="2017-07" db="EMBL/GenBank/DDBJ databases">
        <title>Phylogenetic study on the rhizospheric bacterium Ochrobactrum sp. A44.</title>
        <authorList>
            <person name="Krzyzanowska D.M."/>
            <person name="Ossowicki A."/>
            <person name="Rajewska M."/>
            <person name="Maciag T."/>
            <person name="Kaczynski Z."/>
            <person name="Czerwicka M."/>
            <person name="Jafra S."/>
        </authorList>
    </citation>
    <scope>NUCLEOTIDE SEQUENCE [LARGE SCALE GENOMIC DNA]</scope>
    <source>
        <strain evidence="1 2">A44</strain>
    </source>
</reference>
<dbReference type="EMBL" id="CP022603">
    <property type="protein sequence ID" value="ASV84157.1"/>
    <property type="molecule type" value="Genomic_DNA"/>
</dbReference>
<sequence>MKLFIKTIGINRAKGKIGIATIAYDMLRYIYQERRRATA</sequence>
<gene>
    <name evidence="1" type="ORF">CES85_4949</name>
</gene>
<proteinExistence type="predicted"/>
<accession>A0A248UBI0</accession>
<evidence type="ECO:0000313" key="2">
    <source>
        <dbReference type="Proteomes" id="UP000215256"/>
    </source>
</evidence>